<keyword evidence="9" id="KW-1185">Reference proteome</keyword>
<dbReference type="EC" id="1.5.99.12" evidence="3"/>
<dbReference type="Proteomes" id="UP000504607">
    <property type="component" value="Chromosome 3"/>
</dbReference>
<dbReference type="InterPro" id="IPR036318">
    <property type="entry name" value="FAD-bd_PCMH-like_sf"/>
</dbReference>
<evidence type="ECO:0000256" key="1">
    <source>
        <dbReference type="ARBA" id="ARBA00001974"/>
    </source>
</evidence>
<evidence type="ECO:0000259" key="8">
    <source>
        <dbReference type="PROSITE" id="PS51387"/>
    </source>
</evidence>
<dbReference type="InterPro" id="IPR050432">
    <property type="entry name" value="FAD-linked_Oxidoreductases_BP"/>
</dbReference>
<dbReference type="SUPFAM" id="SSF56176">
    <property type="entry name" value="FAD-binding/transporter-associated domain-like"/>
    <property type="match status" value="1"/>
</dbReference>
<dbReference type="OrthoDB" id="415825at2759"/>
<proteinExistence type="inferred from homology"/>
<dbReference type="InterPro" id="IPR016167">
    <property type="entry name" value="FAD-bd_PCMH_sub1"/>
</dbReference>
<dbReference type="AlphaFoldDB" id="A0A6I9QZP0"/>
<evidence type="ECO:0000313" key="10">
    <source>
        <dbReference type="RefSeq" id="XP_010917178.1"/>
    </source>
</evidence>
<dbReference type="KEGG" id="egu:105041828"/>
<feature type="domain" description="FAD-binding PCMH-type" evidence="8">
    <location>
        <begin position="61"/>
        <end position="239"/>
    </location>
</feature>
<evidence type="ECO:0000256" key="4">
    <source>
        <dbReference type="ARBA" id="ARBA00022630"/>
    </source>
</evidence>
<dbReference type="Gene3D" id="3.40.462.10">
    <property type="entry name" value="FAD-linked oxidases, C-terminal domain"/>
    <property type="match status" value="1"/>
</dbReference>
<dbReference type="RefSeq" id="XP_010917178.1">
    <property type="nucleotide sequence ID" value="XM_010918876.3"/>
</dbReference>
<name>A0A6I9QZP0_ELAGV</name>
<dbReference type="Gene3D" id="3.30.465.10">
    <property type="match status" value="1"/>
</dbReference>
<dbReference type="PROSITE" id="PS51387">
    <property type="entry name" value="FAD_PCMH"/>
    <property type="match status" value="1"/>
</dbReference>
<dbReference type="Gene3D" id="3.30.43.10">
    <property type="entry name" value="Uridine Diphospho-n-acetylenolpyruvylglucosamine Reductase, domain 2"/>
    <property type="match status" value="1"/>
</dbReference>
<dbReference type="InterPro" id="IPR015345">
    <property type="entry name" value="Cytokinin_DH_FAD/cytokin-bd"/>
</dbReference>
<dbReference type="GO" id="GO:0019139">
    <property type="term" value="F:cytokinin dehydrogenase activity"/>
    <property type="evidence" value="ECO:0007669"/>
    <property type="project" value="UniProtKB-EC"/>
</dbReference>
<organism evidence="9 10">
    <name type="scientific">Elaeis guineensis var. tenera</name>
    <name type="common">Oil palm</name>
    <dbReference type="NCBI Taxonomy" id="51953"/>
    <lineage>
        <taxon>Eukaryota</taxon>
        <taxon>Viridiplantae</taxon>
        <taxon>Streptophyta</taxon>
        <taxon>Embryophyta</taxon>
        <taxon>Tracheophyta</taxon>
        <taxon>Spermatophyta</taxon>
        <taxon>Magnoliopsida</taxon>
        <taxon>Liliopsida</taxon>
        <taxon>Arecaceae</taxon>
        <taxon>Arecoideae</taxon>
        <taxon>Cocoseae</taxon>
        <taxon>Elaeidinae</taxon>
        <taxon>Elaeis</taxon>
    </lineage>
</organism>
<dbReference type="GO" id="GO:0009690">
    <property type="term" value="P:cytokinin metabolic process"/>
    <property type="evidence" value="ECO:0007669"/>
    <property type="project" value="InterPro"/>
</dbReference>
<evidence type="ECO:0000256" key="3">
    <source>
        <dbReference type="ARBA" id="ARBA00011928"/>
    </source>
</evidence>
<feature type="compositionally biased region" description="Low complexity" evidence="7">
    <location>
        <begin position="19"/>
        <end position="31"/>
    </location>
</feature>
<keyword evidence="5" id="KW-0274">FAD</keyword>
<evidence type="ECO:0000256" key="2">
    <source>
        <dbReference type="ARBA" id="ARBA00005466"/>
    </source>
</evidence>
<dbReference type="FunCoup" id="A0A6I9QZP0">
    <property type="interactions" value="12"/>
</dbReference>
<dbReference type="Pfam" id="PF09265">
    <property type="entry name" value="Cytokin-bind"/>
    <property type="match status" value="1"/>
</dbReference>
<feature type="region of interest" description="Disordered" evidence="7">
    <location>
        <begin position="1"/>
        <end position="31"/>
    </location>
</feature>
<dbReference type="GO" id="GO:0071949">
    <property type="term" value="F:FAD binding"/>
    <property type="evidence" value="ECO:0007669"/>
    <property type="project" value="InterPro"/>
</dbReference>
<dbReference type="InterPro" id="IPR016169">
    <property type="entry name" value="FAD-bd_PCMH_sub2"/>
</dbReference>
<gene>
    <name evidence="10" type="primary">LOC105041828</name>
</gene>
<evidence type="ECO:0000256" key="5">
    <source>
        <dbReference type="ARBA" id="ARBA00022827"/>
    </source>
</evidence>
<protein>
    <recommendedName>
        <fullName evidence="3">cytokinin dehydrogenase</fullName>
        <ecNumber evidence="3">1.5.99.12</ecNumber>
    </recommendedName>
</protein>
<dbReference type="PANTHER" id="PTHR13878">
    <property type="entry name" value="GULONOLACTONE OXIDASE"/>
    <property type="match status" value="1"/>
</dbReference>
<accession>A0A6I9QZP0</accession>
<feature type="compositionally biased region" description="Polar residues" evidence="7">
    <location>
        <begin position="1"/>
        <end position="11"/>
    </location>
</feature>
<reference evidence="10" key="1">
    <citation type="submission" date="2025-08" db="UniProtKB">
        <authorList>
            <consortium name="RefSeq"/>
        </authorList>
    </citation>
    <scope>IDENTIFICATION</scope>
</reference>
<dbReference type="SUPFAM" id="SSF55103">
    <property type="entry name" value="FAD-linked oxidases, C-terminal domain"/>
    <property type="match status" value="1"/>
</dbReference>
<evidence type="ECO:0000256" key="6">
    <source>
        <dbReference type="ARBA" id="ARBA00023002"/>
    </source>
</evidence>
<dbReference type="InParanoid" id="A0A6I9QZP0"/>
<comment type="cofactor">
    <cofactor evidence="1">
        <name>FAD</name>
        <dbReference type="ChEBI" id="CHEBI:57692"/>
    </cofactor>
</comment>
<comment type="similarity">
    <text evidence="2">Belongs to the oxygen-dependent FAD-linked oxidoreductase family.</text>
</comment>
<dbReference type="InterPro" id="IPR016170">
    <property type="entry name" value="Cytok_DH_C_sf"/>
</dbReference>
<dbReference type="InterPro" id="IPR006094">
    <property type="entry name" value="Oxid_FAD_bind_N"/>
</dbReference>
<dbReference type="Pfam" id="PF01565">
    <property type="entry name" value="FAD_binding_4"/>
    <property type="match status" value="1"/>
</dbReference>
<sequence>MIAYLDQQQQRLAPDGEPESSAGGAASGPDGDSAVLRSLDLHAATNPAAVSAAAEDFGGIVRARPAAVIRPATADDVAAAIRLAAHSPGLTVAARGNGHSVNGQAMAAGGLVLDMRYLGAPMELVRDAAGGGSAVDVPGGALWEEVLEWGVRRHGMAPTSWTDYLGLTVGGTLSNGGISGQAFRHGPQISNVTELEVVTGDGERVVCSAAANSNLFFAVLGGLGQFGVITRARIPLHPAPHMVKWIRVVYNRFEDYSRDAEWLVIRSDPDACDYVEGFAFVNSADPVDGWPSVPLSPASPFDPALIPAGSGPVLYCLEVALHFNHAEHGTIDQRAGEMLRRLRYIPGLEFAVEATYVDFLSRVKRAEEAARANGSWAAPHPWLNILVASSDIVDFDRNVFKRILKDGIGGPMLVYPLLRSKWDPRTSVAVPESEIFYLVALLRFSRGYPEGPAAAEMVAQNREIVDCCRSNGYDFKLYLPHYQSETDWAVHFGRHWPRFVDHKARYDPLAILAPGQKLFSRSRPPSPAVI</sequence>
<keyword evidence="4" id="KW-0285">Flavoprotein</keyword>
<dbReference type="GeneID" id="105041828"/>
<dbReference type="PANTHER" id="PTHR13878:SF112">
    <property type="entry name" value="CYTOKININ DEHYDROGENASE 7"/>
    <property type="match status" value="1"/>
</dbReference>
<dbReference type="InterPro" id="IPR016166">
    <property type="entry name" value="FAD-bd_PCMH"/>
</dbReference>
<evidence type="ECO:0000256" key="7">
    <source>
        <dbReference type="SAM" id="MobiDB-lite"/>
    </source>
</evidence>
<evidence type="ECO:0000313" key="9">
    <source>
        <dbReference type="Proteomes" id="UP000504607"/>
    </source>
</evidence>
<keyword evidence="6" id="KW-0560">Oxidoreductase</keyword>
<dbReference type="InterPro" id="IPR016164">
    <property type="entry name" value="FAD-linked_Oxase-like_C"/>
</dbReference>